<feature type="domain" description="VOC" evidence="1">
    <location>
        <begin position="11"/>
        <end position="139"/>
    </location>
</feature>
<dbReference type="Proteomes" id="UP000494205">
    <property type="component" value="Unassembled WGS sequence"/>
</dbReference>
<sequence>MRCRQPPETMQFDHATIVTADLDNARRFFVDVAGLTQGSRPPFSVDGYWLYADGRAVIHLVNATDPAPSPAPAVRAAPRIHHIAFRLQSAAEWQALLTRLRATGVDYQTAQVPPIGPQQAAMQIFVALAPRVVVEFVTALQHAQP</sequence>
<organism evidence="2 3">
    <name type="scientific">Paraburkholderia rhynchosiae</name>
    <dbReference type="NCBI Taxonomy" id="487049"/>
    <lineage>
        <taxon>Bacteria</taxon>
        <taxon>Pseudomonadati</taxon>
        <taxon>Pseudomonadota</taxon>
        <taxon>Betaproteobacteria</taxon>
        <taxon>Burkholderiales</taxon>
        <taxon>Burkholderiaceae</taxon>
        <taxon>Paraburkholderia</taxon>
    </lineage>
</organism>
<protein>
    <recommendedName>
        <fullName evidence="1">VOC domain-containing protein</fullName>
    </recommendedName>
</protein>
<proteinExistence type="predicted"/>
<dbReference type="InterPro" id="IPR037523">
    <property type="entry name" value="VOC_core"/>
</dbReference>
<dbReference type="PROSITE" id="PS51819">
    <property type="entry name" value="VOC"/>
    <property type="match status" value="1"/>
</dbReference>
<dbReference type="PANTHER" id="PTHR46142">
    <property type="match status" value="1"/>
</dbReference>
<dbReference type="EMBL" id="CADIJZ010000003">
    <property type="protein sequence ID" value="CAB3648966.1"/>
    <property type="molecule type" value="Genomic_DNA"/>
</dbReference>
<evidence type="ECO:0000313" key="2">
    <source>
        <dbReference type="EMBL" id="CAB3648966.1"/>
    </source>
</evidence>
<dbReference type="InterPro" id="IPR029068">
    <property type="entry name" value="Glyas_Bleomycin-R_OHBP_Dase"/>
</dbReference>
<dbReference type="SUPFAM" id="SSF54593">
    <property type="entry name" value="Glyoxalase/Bleomycin resistance protein/Dihydroxybiphenyl dioxygenase"/>
    <property type="match status" value="1"/>
</dbReference>
<reference evidence="2 3" key="1">
    <citation type="submission" date="2020-04" db="EMBL/GenBank/DDBJ databases">
        <authorList>
            <person name="De Canck E."/>
        </authorList>
    </citation>
    <scope>NUCLEOTIDE SEQUENCE [LARGE SCALE GENOMIC DNA]</scope>
    <source>
        <strain evidence="2 3">LMG 27174</strain>
    </source>
</reference>
<dbReference type="PANTHER" id="PTHR46142:SF3">
    <property type="entry name" value="F18B13.24 PROTEIN"/>
    <property type="match status" value="1"/>
</dbReference>
<dbReference type="Pfam" id="PF13669">
    <property type="entry name" value="Glyoxalase_4"/>
    <property type="match status" value="1"/>
</dbReference>
<gene>
    <name evidence="2" type="ORF">LMG27174_01037</name>
</gene>
<accession>A0A6J5AJP9</accession>
<evidence type="ECO:0000313" key="3">
    <source>
        <dbReference type="Proteomes" id="UP000494205"/>
    </source>
</evidence>
<evidence type="ECO:0000259" key="1">
    <source>
        <dbReference type="PROSITE" id="PS51819"/>
    </source>
</evidence>
<dbReference type="Gene3D" id="3.10.180.10">
    <property type="entry name" value="2,3-Dihydroxybiphenyl 1,2-Dioxygenase, domain 1"/>
    <property type="match status" value="1"/>
</dbReference>
<dbReference type="AlphaFoldDB" id="A0A6J5AJP9"/>
<name>A0A6J5AJP9_9BURK</name>